<organism evidence="2 3">
    <name type="scientific">Litorivita pollutaquae</name>
    <dbReference type="NCBI Taxonomy" id="2200892"/>
    <lineage>
        <taxon>Bacteria</taxon>
        <taxon>Pseudomonadati</taxon>
        <taxon>Pseudomonadota</taxon>
        <taxon>Alphaproteobacteria</taxon>
        <taxon>Rhodobacterales</taxon>
        <taxon>Paracoccaceae</taxon>
        <taxon>Litorivita</taxon>
    </lineage>
</organism>
<gene>
    <name evidence="2" type="ORF">DI396_02010</name>
</gene>
<keyword evidence="3" id="KW-1185">Reference proteome</keyword>
<proteinExistence type="predicted"/>
<reference evidence="2 3" key="1">
    <citation type="submission" date="2018-05" db="EMBL/GenBank/DDBJ databases">
        <title>Oceanovita maritima gen. nov., sp. nov., a marine bacterium in the family Rhodobacteraceae isolated from surface seawater of Lundu port Xiamen, China.</title>
        <authorList>
            <person name="Hetharua B.H."/>
            <person name="Min D."/>
            <person name="Liao H."/>
            <person name="Tian Y."/>
        </authorList>
    </citation>
    <scope>NUCLEOTIDE SEQUENCE [LARGE SCALE GENOMIC DNA]</scope>
    <source>
        <strain evidence="2 3">FSX-11</strain>
    </source>
</reference>
<accession>A0A2V4MQ70</accession>
<name>A0A2V4MQ70_9RHOB</name>
<feature type="signal peptide" evidence="1">
    <location>
        <begin position="1"/>
        <end position="20"/>
    </location>
</feature>
<evidence type="ECO:0000313" key="3">
    <source>
        <dbReference type="Proteomes" id="UP000248012"/>
    </source>
</evidence>
<protein>
    <recommendedName>
        <fullName evidence="4">Lipoprotein</fullName>
    </recommendedName>
</protein>
<dbReference type="AlphaFoldDB" id="A0A2V4MQ70"/>
<dbReference type="EMBL" id="QFVT01000002">
    <property type="protein sequence ID" value="PYC48881.1"/>
    <property type="molecule type" value="Genomic_DNA"/>
</dbReference>
<keyword evidence="1" id="KW-0732">Signal</keyword>
<comment type="caution">
    <text evidence="2">The sequence shown here is derived from an EMBL/GenBank/DDBJ whole genome shotgun (WGS) entry which is preliminary data.</text>
</comment>
<dbReference type="Proteomes" id="UP000248012">
    <property type="component" value="Unassembled WGS sequence"/>
</dbReference>
<evidence type="ECO:0000313" key="2">
    <source>
        <dbReference type="EMBL" id="PYC48881.1"/>
    </source>
</evidence>
<dbReference type="RefSeq" id="WP_110794460.1">
    <property type="nucleotide sequence ID" value="NZ_KZ826481.1"/>
</dbReference>
<sequence>MQLHKWILAGLAAASLTACGDTFGEQAVLGAGAGAGTAVATGGDITTGAVLGAAANVAYCRQYPSRC</sequence>
<evidence type="ECO:0000256" key="1">
    <source>
        <dbReference type="SAM" id="SignalP"/>
    </source>
</evidence>
<dbReference type="PROSITE" id="PS51257">
    <property type="entry name" value="PROKAR_LIPOPROTEIN"/>
    <property type="match status" value="1"/>
</dbReference>
<feature type="chain" id="PRO_5015885826" description="Lipoprotein" evidence="1">
    <location>
        <begin position="21"/>
        <end position="67"/>
    </location>
</feature>
<evidence type="ECO:0008006" key="4">
    <source>
        <dbReference type="Google" id="ProtNLM"/>
    </source>
</evidence>